<keyword evidence="6 8" id="KW-0717">Septation</keyword>
<protein>
    <recommendedName>
        <fullName evidence="8">Septation ring formation regulator EzrA</fullName>
    </recommendedName>
</protein>
<keyword evidence="4 8" id="KW-0175">Coiled coil</keyword>
<reference evidence="11" key="1">
    <citation type="submission" date="2016-09" db="EMBL/GenBank/DDBJ databases">
        <authorList>
            <person name="Varghese N."/>
            <person name="Submissions S."/>
        </authorList>
    </citation>
    <scope>NUCLEOTIDE SEQUENCE [LARGE SCALE GENOMIC DNA]</scope>
    <source>
        <strain evidence="11">S5</strain>
    </source>
</reference>
<feature type="topological domain" description="Extracellular" evidence="8">
    <location>
        <begin position="1"/>
        <end position="3"/>
    </location>
</feature>
<keyword evidence="1 8" id="KW-0132">Cell division</keyword>
<keyword evidence="11" id="KW-1185">Reference proteome</keyword>
<evidence type="ECO:0000256" key="3">
    <source>
        <dbReference type="ARBA" id="ARBA00022989"/>
    </source>
</evidence>
<feature type="coiled-coil region" evidence="8">
    <location>
        <begin position="446"/>
        <end position="497"/>
    </location>
</feature>
<dbReference type="HAMAP" id="MF_00728">
    <property type="entry name" value="EzrA"/>
    <property type="match status" value="1"/>
</dbReference>
<dbReference type="Pfam" id="PF06160">
    <property type="entry name" value="EzrA"/>
    <property type="match status" value="1"/>
</dbReference>
<evidence type="ECO:0000256" key="8">
    <source>
        <dbReference type="HAMAP-Rule" id="MF_00728"/>
    </source>
</evidence>
<keyword evidence="8" id="KW-1003">Cell membrane</keyword>
<sequence>MVTYIIGFILIIITLIIIGLILRKRIYDRVDQLEAWKMDIMHRNVSAELQRVKSLKLSGETQEKFEAWKETWDRILTRELPDIEEYLFDAEESADRFKVQTAKRSLNKVEQTLNEIEETIESMYQELDDLLDSEKQSRKEVEKVVPKIKELRHLMLQDRHLFGKAEVRFEKEINEQQNLLDQFYQASDEGNYYEARQIVQTLNDQLSDLSERIEAFPVLYKKCNRELPDQVNQLRNGIREMTQNGYPIDEDQYLSELDQFDQQLKDFVDRLIETDDASIYEAIESMEERIQEIYTILEQEVHAKKYVDKHLESFKTLIEDVLADFNDTDLEVKDLQQTYYLEGSDLELYNNLDKWIHQLERQAEQMIQDLSNGDWTYVAIQDQLKSSYQDLEKFKESHQEFKDQVRTIRKDELAARDKVKETKKTLLDIERRIRKSNLPGVPSSIWNRLDEAKDHTQNVVEKLEEQPLDMGQVSRQLEKTNQSVEDLIEQTEFMMEQAYLVERVIQYANRYRTQYPVLSAKLSEAEKMFRDYYYKEALETASEGLEEVEPGALQRLKTRVEISS</sequence>
<dbReference type="GO" id="GO:0000917">
    <property type="term" value="P:division septum assembly"/>
    <property type="evidence" value="ECO:0007669"/>
    <property type="project" value="UniProtKB-KW"/>
</dbReference>
<comment type="similarity">
    <text evidence="8">Belongs to the EzrA family.</text>
</comment>
<feature type="coiled-coil region" evidence="8">
    <location>
        <begin position="99"/>
        <end position="144"/>
    </location>
</feature>
<name>A0A1G6HK39_9BACI</name>
<dbReference type="Proteomes" id="UP000242949">
    <property type="component" value="Unassembled WGS sequence"/>
</dbReference>
<dbReference type="STRING" id="1612202.SAMN05421734_10348"/>
<gene>
    <name evidence="8" type="primary">ezrA</name>
    <name evidence="10" type="ORF">SAMN05421734_10348</name>
</gene>
<dbReference type="GO" id="GO:0005886">
    <property type="term" value="C:plasma membrane"/>
    <property type="evidence" value="ECO:0007669"/>
    <property type="project" value="UniProtKB-SubCell"/>
</dbReference>
<evidence type="ECO:0000256" key="6">
    <source>
        <dbReference type="ARBA" id="ARBA00023210"/>
    </source>
</evidence>
<keyword evidence="2 8" id="KW-0812">Transmembrane</keyword>
<organism evidence="10 11">
    <name type="scientific">Pelagirhabdus alkalitolerans</name>
    <dbReference type="NCBI Taxonomy" id="1612202"/>
    <lineage>
        <taxon>Bacteria</taxon>
        <taxon>Bacillati</taxon>
        <taxon>Bacillota</taxon>
        <taxon>Bacilli</taxon>
        <taxon>Bacillales</taxon>
        <taxon>Bacillaceae</taxon>
        <taxon>Pelagirhabdus</taxon>
    </lineage>
</organism>
<proteinExistence type="inferred from homology"/>
<dbReference type="GO" id="GO:0005940">
    <property type="term" value="C:septin ring"/>
    <property type="evidence" value="ECO:0007669"/>
    <property type="project" value="InterPro"/>
</dbReference>
<dbReference type="AlphaFoldDB" id="A0A1G6HK39"/>
<dbReference type="GO" id="GO:0000921">
    <property type="term" value="P:septin ring assembly"/>
    <property type="evidence" value="ECO:0007669"/>
    <property type="project" value="InterPro"/>
</dbReference>
<evidence type="ECO:0000256" key="5">
    <source>
        <dbReference type="ARBA" id="ARBA00023136"/>
    </source>
</evidence>
<feature type="topological domain" description="Cytoplasmic" evidence="8">
    <location>
        <begin position="23"/>
        <end position="564"/>
    </location>
</feature>
<dbReference type="RefSeq" id="WP_090793914.1">
    <property type="nucleotide sequence ID" value="NZ_FMYI01000003.1"/>
</dbReference>
<keyword evidence="7 8" id="KW-0131">Cell cycle</keyword>
<feature type="transmembrane region" description="Helical" evidence="9">
    <location>
        <begin position="6"/>
        <end position="22"/>
    </location>
</feature>
<evidence type="ECO:0000256" key="7">
    <source>
        <dbReference type="ARBA" id="ARBA00023306"/>
    </source>
</evidence>
<accession>A0A1G6HK39</accession>
<keyword evidence="5 8" id="KW-0472">Membrane</keyword>
<dbReference type="EMBL" id="FMYI01000003">
    <property type="protein sequence ID" value="SDB94275.1"/>
    <property type="molecule type" value="Genomic_DNA"/>
</dbReference>
<evidence type="ECO:0000256" key="2">
    <source>
        <dbReference type="ARBA" id="ARBA00022692"/>
    </source>
</evidence>
<dbReference type="InterPro" id="IPR010379">
    <property type="entry name" value="EzrA"/>
</dbReference>
<evidence type="ECO:0000313" key="11">
    <source>
        <dbReference type="Proteomes" id="UP000242949"/>
    </source>
</evidence>
<evidence type="ECO:0000256" key="1">
    <source>
        <dbReference type="ARBA" id="ARBA00022618"/>
    </source>
</evidence>
<evidence type="ECO:0000256" key="4">
    <source>
        <dbReference type="ARBA" id="ARBA00023054"/>
    </source>
</evidence>
<keyword evidence="3 8" id="KW-1133">Transmembrane helix</keyword>
<evidence type="ECO:0000313" key="10">
    <source>
        <dbReference type="EMBL" id="SDB94275.1"/>
    </source>
</evidence>
<comment type="function">
    <text evidence="8">Negative regulator of FtsZ ring formation; modulates the frequency and position of FtsZ ring formation. Inhibits FtsZ ring formation at polar sites. Interacts either with FtsZ or with one of its binding partners to promote depolymerization.</text>
</comment>
<comment type="subcellular location">
    <subcellularLocation>
        <location evidence="8">Cell membrane</location>
        <topology evidence="8">Single-pass membrane protein</topology>
    </subcellularLocation>
    <text evidence="8">Colocalized with FtsZ to the nascent septal site.</text>
</comment>
<dbReference type="NCBIfam" id="NF003413">
    <property type="entry name" value="PRK04778.1-7"/>
    <property type="match status" value="1"/>
</dbReference>
<evidence type="ECO:0000256" key="9">
    <source>
        <dbReference type="SAM" id="Phobius"/>
    </source>
</evidence>
<dbReference type="OrthoDB" id="1654473at2"/>